<accession>A0A7R6PQQ8</accession>
<dbReference type="SUPFAM" id="SSF103007">
    <property type="entry name" value="Hypothetical protein TT1725"/>
    <property type="match status" value="1"/>
</dbReference>
<name>A0A7R6PQQ8_9BACT</name>
<dbReference type="InterPro" id="IPR007546">
    <property type="entry name" value="DUF503"/>
</dbReference>
<dbReference type="Pfam" id="PF04456">
    <property type="entry name" value="DUF503"/>
    <property type="match status" value="1"/>
</dbReference>
<gene>
    <name evidence="1" type="ORF">TTHT_2163</name>
</gene>
<dbReference type="PANTHER" id="PTHR36441">
    <property type="entry name" value="HYPOTHETICAL CYTOSOLIC PROTEIN"/>
    <property type="match status" value="1"/>
</dbReference>
<dbReference type="KEGG" id="thyd:TTHT_2163"/>
<organism evidence="1 2">
    <name type="scientific">Thermotomaculum hydrothermale</name>
    <dbReference type="NCBI Taxonomy" id="981385"/>
    <lineage>
        <taxon>Bacteria</taxon>
        <taxon>Pseudomonadati</taxon>
        <taxon>Acidobacteriota</taxon>
        <taxon>Holophagae</taxon>
        <taxon>Thermotomaculales</taxon>
        <taxon>Thermotomaculaceae</taxon>
        <taxon>Thermotomaculum</taxon>
    </lineage>
</organism>
<dbReference type="EMBL" id="AP017470">
    <property type="protein sequence ID" value="BBB33591.1"/>
    <property type="molecule type" value="Genomic_DNA"/>
</dbReference>
<dbReference type="RefSeq" id="WP_201327904.1">
    <property type="nucleotide sequence ID" value="NZ_AP017470.1"/>
</dbReference>
<dbReference type="InterPro" id="IPR036746">
    <property type="entry name" value="TT1725-like_sf"/>
</dbReference>
<evidence type="ECO:0008006" key="3">
    <source>
        <dbReference type="Google" id="ProtNLM"/>
    </source>
</evidence>
<dbReference type="Proteomes" id="UP000595564">
    <property type="component" value="Chromosome"/>
</dbReference>
<proteinExistence type="predicted"/>
<keyword evidence="2" id="KW-1185">Reference proteome</keyword>
<dbReference type="PANTHER" id="PTHR36441:SF1">
    <property type="entry name" value="DUF503 DOMAIN-CONTAINING PROTEIN"/>
    <property type="match status" value="1"/>
</dbReference>
<sequence>MISVQVLIIDAIITGSRSLKEKRAVLNSIKGAISSKFNVSISELGYANKWQRTLLGFAVISSDGKLNSKILEKISDIIHNDGRLEVVNSSIEELG</sequence>
<dbReference type="AlphaFoldDB" id="A0A7R6PQQ8"/>
<evidence type="ECO:0000313" key="1">
    <source>
        <dbReference type="EMBL" id="BBB33591.1"/>
    </source>
</evidence>
<dbReference type="Gene3D" id="3.30.70.1120">
    <property type="entry name" value="TT1725-like"/>
    <property type="match status" value="1"/>
</dbReference>
<reference evidence="1 2" key="1">
    <citation type="journal article" date="2012" name="Extremophiles">
        <title>Thermotomaculum hydrothermale gen. nov., sp. nov., a novel heterotrophic thermophile within the phylum Acidobacteria from a deep-sea hydrothermal vent chimney in the Southern Okinawa Trough.</title>
        <authorList>
            <person name="Izumi H."/>
            <person name="Nunoura T."/>
            <person name="Miyazaki M."/>
            <person name="Mino S."/>
            <person name="Toki T."/>
            <person name="Takai K."/>
            <person name="Sako Y."/>
            <person name="Sawabe T."/>
            <person name="Nakagawa S."/>
        </authorList>
    </citation>
    <scope>NUCLEOTIDE SEQUENCE [LARGE SCALE GENOMIC DNA]</scope>
    <source>
        <strain evidence="1 2">AC55</strain>
    </source>
</reference>
<evidence type="ECO:0000313" key="2">
    <source>
        <dbReference type="Proteomes" id="UP000595564"/>
    </source>
</evidence>
<protein>
    <recommendedName>
        <fullName evidence="3">DUF503 domain-containing protein</fullName>
    </recommendedName>
</protein>